<evidence type="ECO:0000313" key="3">
    <source>
        <dbReference type="Proteomes" id="UP000265800"/>
    </source>
</evidence>
<organism evidence="2 3">
    <name type="scientific">Meiothermus luteus</name>
    <dbReference type="NCBI Taxonomy" id="2026184"/>
    <lineage>
        <taxon>Bacteria</taxon>
        <taxon>Thermotogati</taxon>
        <taxon>Deinococcota</taxon>
        <taxon>Deinococci</taxon>
        <taxon>Thermales</taxon>
        <taxon>Thermaceae</taxon>
        <taxon>Meiothermus</taxon>
    </lineage>
</organism>
<evidence type="ECO:0000256" key="1">
    <source>
        <dbReference type="SAM" id="MobiDB-lite"/>
    </source>
</evidence>
<reference evidence="2 3" key="1">
    <citation type="submission" date="2018-08" db="EMBL/GenBank/DDBJ databases">
        <title>Meiothermus luteus KCTC 52599 genome sequencing project.</title>
        <authorList>
            <person name="Da Costa M.S."/>
            <person name="Albuquerque L."/>
            <person name="Raposo P."/>
            <person name="Froufe H.J.C."/>
            <person name="Barroso C.S."/>
            <person name="Egas C."/>
        </authorList>
    </citation>
    <scope>NUCLEOTIDE SEQUENCE [LARGE SCALE GENOMIC DNA]</scope>
    <source>
        <strain evidence="2 3">KCTC 52599</strain>
    </source>
</reference>
<dbReference type="AlphaFoldDB" id="A0A399EBI2"/>
<sequence>MSFNPVQRTDGLFTHQGGPGFAPNPKKELLLLVAGSLFSGGLFYEDKEARERRFAELAARVTQEDPEFVFILATYAHQVLGLCSGPAALLAHLFWWDPGEVGLRTAARVWLRGDEHLETLAYTKAQGWEKGRGGTSPRDMAHAMVYEWLVRGKRPSPRPRPS</sequence>
<dbReference type="EMBL" id="QWKZ01000126">
    <property type="protein sequence ID" value="RIH82017.1"/>
    <property type="molecule type" value="Genomic_DNA"/>
</dbReference>
<keyword evidence="3" id="KW-1185">Reference proteome</keyword>
<comment type="caution">
    <text evidence="2">The sequence shown here is derived from an EMBL/GenBank/DDBJ whole genome shotgun (WGS) entry which is preliminary data.</text>
</comment>
<gene>
    <name evidence="2" type="ORF">Mlute_02626</name>
</gene>
<protein>
    <submittedName>
        <fullName evidence="2">Uncharacterized protein</fullName>
    </submittedName>
</protein>
<dbReference type="Proteomes" id="UP000265800">
    <property type="component" value="Unassembled WGS sequence"/>
</dbReference>
<evidence type="ECO:0000313" key="2">
    <source>
        <dbReference type="EMBL" id="RIH82017.1"/>
    </source>
</evidence>
<proteinExistence type="predicted"/>
<accession>A0A399EBI2</accession>
<feature type="region of interest" description="Disordered" evidence="1">
    <location>
        <begin position="1"/>
        <end position="20"/>
    </location>
</feature>
<dbReference type="SUPFAM" id="SSF140864">
    <property type="entry name" value="TROVE domain-like"/>
    <property type="match status" value="1"/>
</dbReference>
<name>A0A399EBI2_9DEIN</name>
<dbReference type="InterPro" id="IPR037214">
    <property type="entry name" value="TROVE_dom_sf"/>
</dbReference>